<reference evidence="1 2" key="1">
    <citation type="submission" date="2024-05" db="EMBL/GenBank/DDBJ databases">
        <title>Haplotype-resolved chromosome-level genome assembly of Huyou (Citrus changshanensis).</title>
        <authorList>
            <person name="Miao C."/>
            <person name="Chen W."/>
            <person name="Wu Y."/>
            <person name="Wang L."/>
            <person name="Zhao S."/>
            <person name="Grierson D."/>
            <person name="Xu C."/>
            <person name="Chen K."/>
        </authorList>
    </citation>
    <scope>NUCLEOTIDE SEQUENCE [LARGE SCALE GENOMIC DNA]</scope>
    <source>
        <strain evidence="1">01-14</strain>
        <tissue evidence="1">Leaf</tissue>
    </source>
</reference>
<organism evidence="1 2">
    <name type="scientific">Citrus x changshan-huyou</name>
    <dbReference type="NCBI Taxonomy" id="2935761"/>
    <lineage>
        <taxon>Eukaryota</taxon>
        <taxon>Viridiplantae</taxon>
        <taxon>Streptophyta</taxon>
        <taxon>Embryophyta</taxon>
        <taxon>Tracheophyta</taxon>
        <taxon>Spermatophyta</taxon>
        <taxon>Magnoliopsida</taxon>
        <taxon>eudicotyledons</taxon>
        <taxon>Gunneridae</taxon>
        <taxon>Pentapetalae</taxon>
        <taxon>rosids</taxon>
        <taxon>malvids</taxon>
        <taxon>Sapindales</taxon>
        <taxon>Rutaceae</taxon>
        <taxon>Aurantioideae</taxon>
        <taxon>Citrus</taxon>
    </lineage>
</organism>
<protein>
    <submittedName>
        <fullName evidence="1">Uncharacterized protein</fullName>
    </submittedName>
</protein>
<evidence type="ECO:0000313" key="2">
    <source>
        <dbReference type="Proteomes" id="UP001428341"/>
    </source>
</evidence>
<sequence length="68" mass="7849">MYRARFCAGIKRYITRVKKKNQRSVRMGSGGLPVVHGQRLLPRKQKPRNPSLVKVSVYYHGNDPMIIP</sequence>
<proteinExistence type="predicted"/>
<name>A0AAP0M3W5_9ROSI</name>
<gene>
    <name evidence="1" type="ORF">WN944_013432</name>
</gene>
<dbReference type="Proteomes" id="UP001428341">
    <property type="component" value="Unassembled WGS sequence"/>
</dbReference>
<comment type="caution">
    <text evidence="1">The sequence shown here is derived from an EMBL/GenBank/DDBJ whole genome shotgun (WGS) entry which is preliminary data.</text>
</comment>
<dbReference type="EMBL" id="JBCGBO010000005">
    <property type="protein sequence ID" value="KAK9198248.1"/>
    <property type="molecule type" value="Genomic_DNA"/>
</dbReference>
<keyword evidence="2" id="KW-1185">Reference proteome</keyword>
<accession>A0AAP0M3W5</accession>
<dbReference type="AlphaFoldDB" id="A0AAP0M3W5"/>
<evidence type="ECO:0000313" key="1">
    <source>
        <dbReference type="EMBL" id="KAK9198248.1"/>
    </source>
</evidence>